<evidence type="ECO:0000256" key="1">
    <source>
        <dbReference type="SAM" id="MobiDB-lite"/>
    </source>
</evidence>
<reference evidence="3 4" key="1">
    <citation type="submission" date="2012-05" db="EMBL/GenBank/DDBJ databases">
        <authorList>
            <person name="Harkins D.M."/>
            <person name="Madupu R."/>
            <person name="Durkin A.S."/>
            <person name="Torralba M."/>
            <person name="Methe B."/>
            <person name="Sutton G.G."/>
            <person name="Nelson K.E."/>
        </authorList>
    </citation>
    <scope>NUCLEOTIDE SEQUENCE [LARGE SCALE GENOMIC DNA]</scope>
    <source>
        <strain evidence="3 4">F0490</strain>
    </source>
</reference>
<feature type="region of interest" description="Disordered" evidence="1">
    <location>
        <begin position="505"/>
        <end position="527"/>
    </location>
</feature>
<comment type="caution">
    <text evidence="3">The sequence shown here is derived from an EMBL/GenBank/DDBJ whole genome shotgun (WGS) entry which is preliminary data.</text>
</comment>
<dbReference type="Gene3D" id="3.40.50.300">
    <property type="entry name" value="P-loop containing nucleotide triphosphate hydrolases"/>
    <property type="match status" value="1"/>
</dbReference>
<dbReference type="GO" id="GO:0043531">
    <property type="term" value="F:ADP binding"/>
    <property type="evidence" value="ECO:0007669"/>
    <property type="project" value="InterPro"/>
</dbReference>
<dbReference type="Pfam" id="PF13374">
    <property type="entry name" value="TPR_10"/>
    <property type="match status" value="2"/>
</dbReference>
<proteinExistence type="predicted"/>
<protein>
    <submittedName>
        <fullName evidence="3">NB-ARC domain protein</fullName>
    </submittedName>
</protein>
<evidence type="ECO:0000259" key="2">
    <source>
        <dbReference type="SMART" id="SM00382"/>
    </source>
</evidence>
<dbReference type="SUPFAM" id="SSF52540">
    <property type="entry name" value="P-loop containing nucleoside triphosphate hydrolases"/>
    <property type="match status" value="1"/>
</dbReference>
<dbReference type="InterPro" id="IPR003593">
    <property type="entry name" value="AAA+_ATPase"/>
</dbReference>
<feature type="domain" description="AAA+ ATPase" evidence="2">
    <location>
        <begin position="250"/>
        <end position="393"/>
    </location>
</feature>
<gene>
    <name evidence="3" type="ORF">HMPREF1317_1662</name>
</gene>
<organism evidence="3 4">
    <name type="scientific">Schaalia georgiae F0490</name>
    <dbReference type="NCBI Taxonomy" id="1125717"/>
    <lineage>
        <taxon>Bacteria</taxon>
        <taxon>Bacillati</taxon>
        <taxon>Actinomycetota</taxon>
        <taxon>Actinomycetes</taxon>
        <taxon>Actinomycetales</taxon>
        <taxon>Actinomycetaceae</taxon>
        <taxon>Schaalia</taxon>
    </lineage>
</organism>
<evidence type="ECO:0000313" key="3">
    <source>
        <dbReference type="EMBL" id="EJF51551.1"/>
    </source>
</evidence>
<feature type="non-terminal residue" evidence="3">
    <location>
        <position position="925"/>
    </location>
</feature>
<dbReference type="PRINTS" id="PR00381">
    <property type="entry name" value="KINESINLIGHT"/>
</dbReference>
<dbReference type="Proteomes" id="UP000004578">
    <property type="component" value="Unassembled WGS sequence"/>
</dbReference>
<dbReference type="Gene3D" id="1.25.40.10">
    <property type="entry name" value="Tetratricopeptide repeat domain"/>
    <property type="match status" value="2"/>
</dbReference>
<dbReference type="Pfam" id="PF13424">
    <property type="entry name" value="TPR_12"/>
    <property type="match status" value="2"/>
</dbReference>
<name>J0XRS3_9ACTO</name>
<dbReference type="RefSeq" id="WP_005867582.1">
    <property type="nucleotide sequence ID" value="NZ_AKFS01000029.1"/>
</dbReference>
<keyword evidence="4" id="KW-1185">Reference proteome</keyword>
<dbReference type="AlphaFoldDB" id="J0XRS3"/>
<dbReference type="PANTHER" id="PTHR46082:SF6">
    <property type="entry name" value="AAA+ ATPASE DOMAIN-CONTAINING PROTEIN-RELATED"/>
    <property type="match status" value="1"/>
</dbReference>
<dbReference type="Pfam" id="PF00931">
    <property type="entry name" value="NB-ARC"/>
    <property type="match status" value="1"/>
</dbReference>
<dbReference type="InterPro" id="IPR053137">
    <property type="entry name" value="NLR-like"/>
</dbReference>
<dbReference type="EMBL" id="AKFS01000029">
    <property type="protein sequence ID" value="EJF51551.1"/>
    <property type="molecule type" value="Genomic_DNA"/>
</dbReference>
<dbReference type="InterPro" id="IPR011990">
    <property type="entry name" value="TPR-like_helical_dom_sf"/>
</dbReference>
<sequence length="925" mass="99163">MVDPVLVSVAGVGASVVKFLLRASGQDAVAGLVGDAQEGLGLLAGLRGRVNDRGGAVAKCIEKTVADRVRGMYQKCQDRGVGTERLDGVATGVGGLLDRVGNDDRFIVEAVRSPDRFAAMLHRRGEPIRAQLFARSEPYFDELVDAVAAEYVRLAPWSEKFQIEALKYVMGALDRIEEGVGKIQEDVGKGLENDALILESLEIVKENQNATIGGLPRPGRVVFGARPDVAAGFRERVEQGTLRGLVVDGVQERLVLVGMAGCGKSQLASSLARECGAAGWGLVAWLNASSADSVRSDLVELARRLGVDTSDNPTQDQVIERCLGHLQSADAGDRLVVFDNVEDFDDLTGVVPRGGGLRVVATSRRRDVSSAWEAVEVGVFPRADSIAFVQSITGSQDSGAADALAARLGDLPLALAQAAETARIERWSLAEYLDQLDAYSSDRVIHRIPGDSYPDDVSWALLLAVDSALSRIKDGSHEAARLQIGALALLAESGVPTRWIAPGARKAQTDGNADGAGEGTNADAGPVGETTKVRAAAAENARRALAALLNASVVQQSTDRGVTMVHRFQGQVLRENWNPGEWAGAFGAATDLLDRIDIDSLPREDAEGRRREARDLIEQLRAIAAQDYSHPLFERERVRACLHHAFVHADDLGFANEALTLHNAVDAVQNALGPDHPDTLALGNALAAAYQRAGRLSEAIPLFEKVVADCERILGVNHRNTLASRHNLANAYQETGRLDEAIALLEEVVTDRVRVLGADHADTLASQNCLAIVYQAMGTNDKAIALFEETYVQRSETLGITHPDTLKSQNSLAIAYRAAGRDDDAVSLLEDTLADRVRVLGDDHPNTLTSRGNLAAAYYEVGRLSEAIPLLEGVLTDRLRVLGSDHPHTLTSRNNLAVAYQAADRIGEAIALFEEVLADRLRVLG</sequence>
<dbReference type="SUPFAM" id="SSF48452">
    <property type="entry name" value="TPR-like"/>
    <property type="match status" value="2"/>
</dbReference>
<dbReference type="PANTHER" id="PTHR46082">
    <property type="entry name" value="ATP/GTP-BINDING PROTEIN-RELATED"/>
    <property type="match status" value="1"/>
</dbReference>
<dbReference type="InterPro" id="IPR002182">
    <property type="entry name" value="NB-ARC"/>
</dbReference>
<dbReference type="InterPro" id="IPR027417">
    <property type="entry name" value="P-loop_NTPase"/>
</dbReference>
<evidence type="ECO:0000313" key="4">
    <source>
        <dbReference type="Proteomes" id="UP000004578"/>
    </source>
</evidence>
<accession>J0XRS3</accession>
<dbReference type="SMART" id="SM00382">
    <property type="entry name" value="AAA"/>
    <property type="match status" value="1"/>
</dbReference>